<keyword evidence="5" id="KW-0862">Zinc</keyword>
<name>A0A9P1D413_9DINO</name>
<dbReference type="GO" id="GO:0046872">
    <property type="term" value="F:metal ion binding"/>
    <property type="evidence" value="ECO:0007669"/>
    <property type="project" value="UniProtKB-KW"/>
</dbReference>
<dbReference type="Gene3D" id="1.25.40.20">
    <property type="entry name" value="Ankyrin repeat-containing domain"/>
    <property type="match status" value="1"/>
</dbReference>
<dbReference type="GO" id="GO:0005576">
    <property type="term" value="C:extracellular region"/>
    <property type="evidence" value="ECO:0007669"/>
    <property type="project" value="TreeGrafter"/>
</dbReference>
<evidence type="ECO:0000256" key="3">
    <source>
        <dbReference type="ARBA" id="ARBA00022801"/>
    </source>
</evidence>
<dbReference type="InterPro" id="IPR002110">
    <property type="entry name" value="Ankyrin_rpt"/>
</dbReference>
<organism evidence="8">
    <name type="scientific">Cladocopium goreaui</name>
    <dbReference type="NCBI Taxonomy" id="2562237"/>
    <lineage>
        <taxon>Eukaryota</taxon>
        <taxon>Sar</taxon>
        <taxon>Alveolata</taxon>
        <taxon>Dinophyceae</taxon>
        <taxon>Suessiales</taxon>
        <taxon>Symbiodiniaceae</taxon>
        <taxon>Cladocopium</taxon>
    </lineage>
</organism>
<accession>A0A9P1D413</accession>
<feature type="binding site" evidence="5">
    <location>
        <position position="252"/>
    </location>
    <ligand>
        <name>Zn(2+)</name>
        <dbReference type="ChEBI" id="CHEBI:29105"/>
    </ligand>
</feature>
<dbReference type="InterPro" id="IPR031331">
    <property type="entry name" value="NEUT/ALK_ceramidase_C"/>
</dbReference>
<dbReference type="PANTHER" id="PTHR12670:SF1">
    <property type="entry name" value="NEUTRAL CERAMIDASE"/>
    <property type="match status" value="1"/>
</dbReference>
<feature type="active site" description="Nucleophile" evidence="4">
    <location>
        <position position="306"/>
    </location>
</feature>
<dbReference type="SMART" id="SM00248">
    <property type="entry name" value="ANK"/>
    <property type="match status" value="3"/>
</dbReference>
<dbReference type="GO" id="GO:0046512">
    <property type="term" value="P:sphingosine biosynthetic process"/>
    <property type="evidence" value="ECO:0007669"/>
    <property type="project" value="TreeGrafter"/>
</dbReference>
<evidence type="ECO:0000256" key="4">
    <source>
        <dbReference type="PIRSR" id="PIRSR606823-1"/>
    </source>
</evidence>
<dbReference type="GO" id="GO:0016020">
    <property type="term" value="C:membrane"/>
    <property type="evidence" value="ECO:0007669"/>
    <property type="project" value="GOC"/>
</dbReference>
<dbReference type="Pfam" id="PF00023">
    <property type="entry name" value="Ank"/>
    <property type="match status" value="1"/>
</dbReference>
<dbReference type="EMBL" id="CAMXCT020003112">
    <property type="protein sequence ID" value="CAL1155871.1"/>
    <property type="molecule type" value="Genomic_DNA"/>
</dbReference>
<reference evidence="9 10" key="2">
    <citation type="submission" date="2024-05" db="EMBL/GenBank/DDBJ databases">
        <authorList>
            <person name="Chen Y."/>
            <person name="Shah S."/>
            <person name="Dougan E. K."/>
            <person name="Thang M."/>
            <person name="Chan C."/>
        </authorList>
    </citation>
    <scope>NUCLEOTIDE SEQUENCE [LARGE SCALE GENOMIC DNA]</scope>
</reference>
<evidence type="ECO:0000313" key="10">
    <source>
        <dbReference type="Proteomes" id="UP001152797"/>
    </source>
</evidence>
<dbReference type="AlphaFoldDB" id="A0A9P1D413"/>
<sequence>MVLRQVNLLLVLLVCLRLPVPDLRFAFALTWIISCSAEFLAGVGIADVTGPAAEVVMMGYADQDQRVTGIHMRLHARAFIFVHPESDKRMVYVAVDTWAATESLIQGLERRLLGELPGLYSRHNVIIGPSHTHMGPAGISPYYLYQISSFGYVKQSTKALIDGMTEAVKMAHNNIRPATVTLGHGFVDNTTVPGCPMPHCASRNRSPTAYMENPAEERANYSSDMDYDMDLIKIVDAKTGEPMGTMNWFSVHATSMKSTSGLISGDNKGYAEYAFEKAINGPSSVRPAGRGPFVAGFGAAAAGDISPNTEGSWCEVTGKSCETAQSVCYNHHGKPKNSDCLAWGPAGRNIIESTKIIGERQYLAARHIFDKTNMSIGHGIDFRTRYVDMTQYSFKYEDGRSGRTCPPAMSTTFAAGTTDGPSNVDEFGQNMTPTNGFLRFLGHLISLPPEEAKRCHAPKDILLYTGRMKTPYDYMPSKMAFQLLRLGNLIIAGVPGEFTTMAGRRTAKVIKKALLDKGVVSPDARVVINNCASGYAGYVTTIEEYQHQRYEGGSTAYGPHTHGAMTNILREMAEEMAEGKVYRWPGAQPRIPTERQMMEGQTDVVADDPPIGGKFGDVKSDVWPYYYPGSTAQAVIWGAHPRNNLRRNSSFVSVWRLKEDGTTWHMVADDNDWELRFEWRRVGISASTVTITWDIPEDYPEGSYSLQYNGEAKHLSRIMKISGHSRTFLVSKTRPARPYDSAESTSIAVRSPQCPPSSLYTAREHGQHGLVDGRFPGSFTASPQPDFLKRRLEVVWDRLWQKAQAELQEKPKQAIQDLLLRKKHRELLELVTEGAVSVKETLHPLNVSLLELSLKRNPVLNDVSVLLDALKLKGEKLEEVHLDRACTCASPALIQLLLSHGAPLGPNALHCLVERFPFGANKQAVLESINLMIEAKAEIDALGSSPFSSVTPLTASGALSLPKEVIQCLLDFRADPLGGKGTRSPLHAHVAQWGSPAGVELLVKNRADLNARDASGKTPVHIALAGHPKFNLAMCLKSLGADVTVADHQGVTPRQILLKHNSPAQAAELEGRSELNAEELRLQQALDHPLAKKFQASAFAAVSWILSRTPEDGFGGICNNELTEDFPYGDRRLSECLGGHVPKHLVLQLPLTRYSELLGDLCLKSPEPEGFTVRGVLMEIYKFYQEPFSKEELSEINAHFGRGCLGDTFGYIQNNVAEDEGQEQQKKQRVPRLNLRGDSIFFEGFRSCKYFEDDQSLWGTLSLGS</sequence>
<protein>
    <recommendedName>
        <fullName evidence="2">ceramidase</fullName>
        <ecNumber evidence="2">3.5.1.23</ecNumber>
    </recommendedName>
</protein>
<dbReference type="GO" id="GO:0017040">
    <property type="term" value="F:N-acylsphingosine amidohydrolase activity"/>
    <property type="evidence" value="ECO:0007669"/>
    <property type="project" value="UniProtKB-EC"/>
</dbReference>
<dbReference type="InterPro" id="IPR031329">
    <property type="entry name" value="NEUT/ALK_ceramidase_N"/>
</dbReference>
<dbReference type="Proteomes" id="UP001152797">
    <property type="component" value="Unassembled WGS sequence"/>
</dbReference>
<dbReference type="PANTHER" id="PTHR12670">
    <property type="entry name" value="CERAMIDASE"/>
    <property type="match status" value="1"/>
</dbReference>
<evidence type="ECO:0000259" key="6">
    <source>
        <dbReference type="Pfam" id="PF04734"/>
    </source>
</evidence>
<gene>
    <name evidence="8" type="ORF">C1SCF055_LOCUS28443</name>
</gene>
<comment type="similarity">
    <text evidence="1">Belongs to the neutral ceramidase family.</text>
</comment>
<dbReference type="Pfam" id="PF04734">
    <property type="entry name" value="Ceramidase_alk"/>
    <property type="match status" value="1"/>
</dbReference>
<keyword evidence="5" id="KW-0479">Metal-binding</keyword>
<evidence type="ECO:0000256" key="1">
    <source>
        <dbReference type="ARBA" id="ARBA00009835"/>
    </source>
</evidence>
<keyword evidence="3" id="KW-0378">Hydrolase</keyword>
<comment type="cofactor">
    <cofactor evidence="5">
        <name>Zn(2+)</name>
        <dbReference type="ChEBI" id="CHEBI:29105"/>
    </cofactor>
    <text evidence="5">Binds 1 zinc ion per subunit.</text>
</comment>
<dbReference type="SUPFAM" id="SSF48403">
    <property type="entry name" value="Ankyrin repeat"/>
    <property type="match status" value="1"/>
</dbReference>
<reference evidence="8" key="1">
    <citation type="submission" date="2022-10" db="EMBL/GenBank/DDBJ databases">
        <authorList>
            <person name="Chen Y."/>
            <person name="Dougan E. K."/>
            <person name="Chan C."/>
            <person name="Rhodes N."/>
            <person name="Thang M."/>
        </authorList>
    </citation>
    <scope>NUCLEOTIDE SEQUENCE</scope>
</reference>
<proteinExistence type="inferred from homology"/>
<dbReference type="InterPro" id="IPR038445">
    <property type="entry name" value="NCDase_C_sf"/>
</dbReference>
<dbReference type="InterPro" id="IPR006823">
    <property type="entry name" value="Ceramidase_alk"/>
</dbReference>
<dbReference type="OrthoDB" id="191371at2759"/>
<feature type="domain" description="Neutral/alkaline non-lysosomal ceramidase C-terminal" evidence="7">
    <location>
        <begin position="570"/>
        <end position="730"/>
    </location>
</feature>
<dbReference type="Pfam" id="PF17048">
    <property type="entry name" value="Ceramidse_alk_C"/>
    <property type="match status" value="1"/>
</dbReference>
<evidence type="ECO:0000313" key="8">
    <source>
        <dbReference type="EMBL" id="CAI4002496.1"/>
    </source>
</evidence>
<keyword evidence="10" id="KW-1185">Reference proteome</keyword>
<evidence type="ECO:0000313" key="9">
    <source>
        <dbReference type="EMBL" id="CAL4789808.1"/>
    </source>
</evidence>
<dbReference type="EMBL" id="CAMXCT030003112">
    <property type="protein sequence ID" value="CAL4789808.1"/>
    <property type="molecule type" value="Genomic_DNA"/>
</dbReference>
<dbReference type="InterPro" id="IPR036770">
    <property type="entry name" value="Ankyrin_rpt-contain_sf"/>
</dbReference>
<dbReference type="GO" id="GO:0042759">
    <property type="term" value="P:long-chain fatty acid biosynthetic process"/>
    <property type="evidence" value="ECO:0007669"/>
    <property type="project" value="TreeGrafter"/>
</dbReference>
<dbReference type="Gene3D" id="2.60.40.2300">
    <property type="entry name" value="Neutral/alkaline non-lysosomal ceramidase, C-terminal domain"/>
    <property type="match status" value="1"/>
</dbReference>
<evidence type="ECO:0000256" key="2">
    <source>
        <dbReference type="ARBA" id="ARBA00011891"/>
    </source>
</evidence>
<feature type="binding site" evidence="5">
    <location>
        <position position="131"/>
    </location>
    <ligand>
        <name>Zn(2+)</name>
        <dbReference type="ChEBI" id="CHEBI:29105"/>
    </ligand>
</feature>
<dbReference type="EMBL" id="CAMXCT010003112">
    <property type="protein sequence ID" value="CAI4002496.1"/>
    <property type="molecule type" value="Genomic_DNA"/>
</dbReference>
<dbReference type="PROSITE" id="PS51257">
    <property type="entry name" value="PROKAR_LIPOPROTEIN"/>
    <property type="match status" value="1"/>
</dbReference>
<feature type="binding site" evidence="5">
    <location>
        <position position="538"/>
    </location>
    <ligand>
        <name>Zn(2+)</name>
        <dbReference type="ChEBI" id="CHEBI:29105"/>
    </ligand>
</feature>
<evidence type="ECO:0000256" key="5">
    <source>
        <dbReference type="PIRSR" id="PIRSR606823-2"/>
    </source>
</evidence>
<dbReference type="GO" id="GO:0046514">
    <property type="term" value="P:ceramide catabolic process"/>
    <property type="evidence" value="ECO:0007669"/>
    <property type="project" value="InterPro"/>
</dbReference>
<feature type="binding site" evidence="5">
    <location>
        <position position="497"/>
    </location>
    <ligand>
        <name>Zn(2+)</name>
        <dbReference type="ChEBI" id="CHEBI:29105"/>
    </ligand>
</feature>
<feature type="domain" description="Neutral/alkaline non-lysosomal ceramidase N-terminal" evidence="6">
    <location>
        <begin position="39"/>
        <end position="565"/>
    </location>
</feature>
<dbReference type="EC" id="3.5.1.23" evidence="2"/>
<evidence type="ECO:0000259" key="7">
    <source>
        <dbReference type="Pfam" id="PF17048"/>
    </source>
</evidence>
<comment type="caution">
    <text evidence="8">The sequence shown here is derived from an EMBL/GenBank/DDBJ whole genome shotgun (WGS) entry which is preliminary data.</text>
</comment>